<organism evidence="6 7">
    <name type="scientific">Tistrella bauzanensis</name>
    <dbReference type="NCBI Taxonomy" id="657419"/>
    <lineage>
        <taxon>Bacteria</taxon>
        <taxon>Pseudomonadati</taxon>
        <taxon>Pseudomonadota</taxon>
        <taxon>Alphaproteobacteria</taxon>
        <taxon>Geminicoccales</taxon>
        <taxon>Geminicoccaceae</taxon>
        <taxon>Tistrella</taxon>
    </lineage>
</organism>
<dbReference type="InterPro" id="IPR003741">
    <property type="entry name" value="LUD_dom"/>
</dbReference>
<dbReference type="PROSITE" id="PS00198">
    <property type="entry name" value="4FE4S_FER_1"/>
    <property type="match status" value="1"/>
</dbReference>
<comment type="caution">
    <text evidence="6">The sequence shown here is derived from an EMBL/GenBank/DDBJ whole genome shotgun (WGS) entry which is preliminary data.</text>
</comment>
<dbReference type="InterPro" id="IPR024185">
    <property type="entry name" value="FTHF_cligase-like_sf"/>
</dbReference>
<dbReference type="SUPFAM" id="SSF46548">
    <property type="entry name" value="alpha-helical ferredoxin"/>
    <property type="match status" value="1"/>
</dbReference>
<evidence type="ECO:0000313" key="7">
    <source>
        <dbReference type="Proteomes" id="UP000603352"/>
    </source>
</evidence>
<dbReference type="EMBL" id="BMDZ01000099">
    <property type="protein sequence ID" value="GGB61023.1"/>
    <property type="molecule type" value="Genomic_DNA"/>
</dbReference>
<dbReference type="Pfam" id="PF11870">
    <property type="entry name" value="LutB_C"/>
    <property type="match status" value="1"/>
</dbReference>
<sequence>MQATSHQFKDNVKRAMGDAELQASLSKIKNGFVHKRAAAAAALPEFETLRDEARDIKNHVLGHLDIYLERFTAEVEARGGHVHWAPTAADARRIIIDLARDSGARTITKSKSMVTEEIALNDALEQVGIEPIETDLGEYIIQLAKEPPSHIIAPAIHKTKEQVAELFLRHHGRYGKTQRLTEPTDMVREAREVLRQKYLDADMGITGANFLVAETGSIILVTNEGNADLTLALPKRHVVVAGIEKLVPTLEDASTMLRVLARSATGQEFSSYTTLVTGPKRDGDLDGPDDFHIVLLDNGRSGMIGTEFQDMLRCIRCGACMNHCPVYNAVGGHAYGWVYPGPMGAVLTPALIGVDEAGHLPNASTFCGRCEQVCPVRIPLPRMMRAWRTREFERGLNPTGQRWGLGLWAWFARRPRAYRLLSRTGAAVLGRLGRGNGRFRRLPLAGGWTGVRDLPAPEGRSFVAAWKADGRPTAMPVSPTQGTTGSTKP</sequence>
<accession>A0ABQ1J9K7</accession>
<dbReference type="RefSeq" id="WP_188582609.1">
    <property type="nucleotide sequence ID" value="NZ_BMDZ01000099.1"/>
</dbReference>
<protein>
    <submittedName>
        <fullName evidence="6">Iron-sulfur cluster-binding protein</fullName>
    </submittedName>
</protein>
<keyword evidence="3" id="KW-0408">Iron</keyword>
<evidence type="ECO:0000256" key="1">
    <source>
        <dbReference type="ARBA" id="ARBA00022485"/>
    </source>
</evidence>
<reference evidence="7" key="1">
    <citation type="journal article" date="2019" name="Int. J. Syst. Evol. Microbiol.">
        <title>The Global Catalogue of Microorganisms (GCM) 10K type strain sequencing project: providing services to taxonomists for standard genome sequencing and annotation.</title>
        <authorList>
            <consortium name="The Broad Institute Genomics Platform"/>
            <consortium name="The Broad Institute Genome Sequencing Center for Infectious Disease"/>
            <person name="Wu L."/>
            <person name="Ma J."/>
        </authorList>
    </citation>
    <scope>NUCLEOTIDE SEQUENCE [LARGE SCALE GENOMIC DNA]</scope>
    <source>
        <strain evidence="7">CGMCC 1.10188</strain>
    </source>
</reference>
<dbReference type="PANTHER" id="PTHR47153:SF2">
    <property type="entry name" value="LACTATE UTILIZATION PROTEIN B"/>
    <property type="match status" value="1"/>
</dbReference>
<gene>
    <name evidence="6" type="ORF">GCM10011505_47130</name>
</gene>
<dbReference type="InterPro" id="IPR017900">
    <property type="entry name" value="4Fe4S_Fe_S_CS"/>
</dbReference>
<evidence type="ECO:0000259" key="5">
    <source>
        <dbReference type="PROSITE" id="PS51379"/>
    </source>
</evidence>
<dbReference type="Gene3D" id="3.40.50.10420">
    <property type="entry name" value="NagB/RpiA/CoA transferase-like"/>
    <property type="match status" value="1"/>
</dbReference>
<keyword evidence="4" id="KW-0411">Iron-sulfur</keyword>
<evidence type="ECO:0000256" key="2">
    <source>
        <dbReference type="ARBA" id="ARBA00022723"/>
    </source>
</evidence>
<keyword evidence="1" id="KW-0004">4Fe-4S</keyword>
<keyword evidence="7" id="KW-1185">Reference proteome</keyword>
<proteinExistence type="predicted"/>
<dbReference type="SUPFAM" id="SSF100950">
    <property type="entry name" value="NagB/RpiA/CoA transferase-like"/>
    <property type="match status" value="1"/>
</dbReference>
<dbReference type="PROSITE" id="PS51379">
    <property type="entry name" value="4FE4S_FER_2"/>
    <property type="match status" value="1"/>
</dbReference>
<dbReference type="Pfam" id="PF13183">
    <property type="entry name" value="Fer4_8"/>
    <property type="match status" value="1"/>
</dbReference>
<keyword evidence="2" id="KW-0479">Metal-binding</keyword>
<name>A0ABQ1J9K7_9PROT</name>
<dbReference type="InterPro" id="IPR037171">
    <property type="entry name" value="NagB/RpiA_transferase-like"/>
</dbReference>
<dbReference type="Proteomes" id="UP000603352">
    <property type="component" value="Unassembled WGS sequence"/>
</dbReference>
<feature type="domain" description="4Fe-4S ferredoxin-type" evidence="5">
    <location>
        <begin position="305"/>
        <end position="335"/>
    </location>
</feature>
<dbReference type="InterPro" id="IPR017896">
    <property type="entry name" value="4Fe4S_Fe-S-bd"/>
</dbReference>
<dbReference type="PANTHER" id="PTHR47153">
    <property type="entry name" value="LACTATE UTILIZATION PROTEIN B"/>
    <property type="match status" value="1"/>
</dbReference>
<evidence type="ECO:0000256" key="4">
    <source>
        <dbReference type="ARBA" id="ARBA00023014"/>
    </source>
</evidence>
<dbReference type="NCBIfam" id="TIGR00273">
    <property type="entry name" value="LutB/LldF family L-lactate oxidation iron-sulfur protein"/>
    <property type="match status" value="1"/>
</dbReference>
<dbReference type="InterPro" id="IPR024569">
    <property type="entry name" value="LutB_C"/>
</dbReference>
<dbReference type="InterPro" id="IPR004452">
    <property type="entry name" value="LutB/LldF"/>
</dbReference>
<evidence type="ECO:0000256" key="3">
    <source>
        <dbReference type="ARBA" id="ARBA00023004"/>
    </source>
</evidence>
<dbReference type="Pfam" id="PF02589">
    <property type="entry name" value="LUD_dom"/>
    <property type="match status" value="1"/>
</dbReference>
<dbReference type="Gene3D" id="3.30.70.20">
    <property type="match status" value="1"/>
</dbReference>
<evidence type="ECO:0000313" key="6">
    <source>
        <dbReference type="EMBL" id="GGB61023.1"/>
    </source>
</evidence>